<dbReference type="Proteomes" id="UP000479526">
    <property type="component" value="Unassembled WGS sequence"/>
</dbReference>
<dbReference type="RefSeq" id="WP_161479466.1">
    <property type="nucleotide sequence ID" value="NZ_WXEW01000003.1"/>
</dbReference>
<comment type="caution">
    <text evidence="2">The sequence shown here is derived from an EMBL/GenBank/DDBJ whole genome shotgun (WGS) entry which is preliminary data.</text>
</comment>
<reference evidence="2 3" key="1">
    <citation type="submission" date="2020-01" db="EMBL/GenBank/DDBJ databases">
        <title>Herbidospora sp. NEAU-GS84 nov., a novel actinomycete isolated from soil.</title>
        <authorList>
            <person name="Han L."/>
        </authorList>
    </citation>
    <scope>NUCLEOTIDE SEQUENCE [LARGE SCALE GENOMIC DNA]</scope>
    <source>
        <strain evidence="2 3">NEAU-GS84</strain>
    </source>
</reference>
<keyword evidence="1" id="KW-0472">Membrane</keyword>
<dbReference type="EMBL" id="WXEW01000003">
    <property type="protein sequence ID" value="NAS22026.1"/>
    <property type="molecule type" value="Genomic_DNA"/>
</dbReference>
<evidence type="ECO:0000313" key="3">
    <source>
        <dbReference type="Proteomes" id="UP000479526"/>
    </source>
</evidence>
<proteinExistence type="predicted"/>
<gene>
    <name evidence="2" type="ORF">GT755_10055</name>
</gene>
<protein>
    <submittedName>
        <fullName evidence="2">Uncharacterized protein</fullName>
    </submittedName>
</protein>
<sequence length="279" mass="29263">MNDIDDLIASLARVEPGRPGADPSGAGARTLLAQITVRKPANRTRRIGLALAGAAAAAGVVLLQAGSPSYAVTKDADGVVWIKIHDFGDVSGLRADLAGLGVSAMVDSVPAGHWCREPRGETILDPAPGLYSLPQDGPVFTMRIDGNLLEPDQTIVFTVGAGGSVSTLVYRGPVAPCELVPRPPFDGEMTDEPFRFADVPGIEGRTVGEVLPGLREEAVEFMVIDIPPGNPGGWGTGPIRKKVDHDWHVWGAVRFSGDPGTLVLLVTEENLGRNPVTGD</sequence>
<keyword evidence="3" id="KW-1185">Reference proteome</keyword>
<keyword evidence="1" id="KW-0812">Transmembrane</keyword>
<dbReference type="AlphaFoldDB" id="A0A7C9J1Q1"/>
<feature type="transmembrane region" description="Helical" evidence="1">
    <location>
        <begin position="47"/>
        <end position="66"/>
    </location>
</feature>
<organism evidence="2 3">
    <name type="scientific">Herbidospora solisilvae</name>
    <dbReference type="NCBI Taxonomy" id="2696284"/>
    <lineage>
        <taxon>Bacteria</taxon>
        <taxon>Bacillati</taxon>
        <taxon>Actinomycetota</taxon>
        <taxon>Actinomycetes</taxon>
        <taxon>Streptosporangiales</taxon>
        <taxon>Streptosporangiaceae</taxon>
        <taxon>Herbidospora</taxon>
    </lineage>
</organism>
<name>A0A7C9J1Q1_9ACTN</name>
<evidence type="ECO:0000313" key="2">
    <source>
        <dbReference type="EMBL" id="NAS22026.1"/>
    </source>
</evidence>
<evidence type="ECO:0000256" key="1">
    <source>
        <dbReference type="SAM" id="Phobius"/>
    </source>
</evidence>
<keyword evidence="1" id="KW-1133">Transmembrane helix</keyword>
<accession>A0A7C9J1Q1</accession>